<name>A0A0H5NLY8_NOCFR</name>
<dbReference type="GeneID" id="77145642"/>
<accession>A0A0H5NLY8</accession>
<gene>
    <name evidence="1" type="ORF">ERS450000_01724</name>
</gene>
<dbReference type="EMBL" id="LN868938">
    <property type="protein sequence ID" value="CRY76187.1"/>
    <property type="molecule type" value="Genomic_DNA"/>
</dbReference>
<evidence type="ECO:0000313" key="2">
    <source>
        <dbReference type="Proteomes" id="UP000057820"/>
    </source>
</evidence>
<reference evidence="2" key="1">
    <citation type="submission" date="2015-03" db="EMBL/GenBank/DDBJ databases">
        <authorList>
            <consortium name="Pathogen Informatics"/>
        </authorList>
    </citation>
    <scope>NUCLEOTIDE SEQUENCE [LARGE SCALE GENOMIC DNA]</scope>
    <source>
        <strain evidence="2">NCTC11134</strain>
    </source>
</reference>
<sequence length="40" mass="3849">MGSLSDLLGALIPALGSAVAGDGLWDVFLGSLEGITGFAG</sequence>
<protein>
    <submittedName>
        <fullName evidence="1">Uncharacterized protein</fullName>
    </submittedName>
</protein>
<dbReference type="RefSeq" id="WP_255266225.1">
    <property type="nucleotide sequence ID" value="NZ_CAACYE020000001.1"/>
</dbReference>
<dbReference type="Proteomes" id="UP000057820">
    <property type="component" value="Chromosome 1"/>
</dbReference>
<organism evidence="1 2">
    <name type="scientific">Nocardia farcinica</name>
    <dbReference type="NCBI Taxonomy" id="37329"/>
    <lineage>
        <taxon>Bacteria</taxon>
        <taxon>Bacillati</taxon>
        <taxon>Actinomycetota</taxon>
        <taxon>Actinomycetes</taxon>
        <taxon>Mycobacteriales</taxon>
        <taxon>Nocardiaceae</taxon>
        <taxon>Nocardia</taxon>
    </lineage>
</organism>
<dbReference type="AlphaFoldDB" id="A0A0H5NLY8"/>
<proteinExistence type="predicted"/>
<evidence type="ECO:0000313" key="1">
    <source>
        <dbReference type="EMBL" id="CRY76187.1"/>
    </source>
</evidence>
<dbReference type="KEGG" id="nfr:ERS450000_01724"/>